<sequence length="515" mass="54529">MTSGMSKARLTRQELGWLLTQEAAGAAERLRMGVQVLNASGAAADVEPASLDATLNALDDAMKMLSSLHSRPSAVRGRRGRIDLAALIWEVAPEARVSIEPGSGTEVFGDEAEIRRMLHVLVGQGTGGGAAITIRREEDEVRVGVVLGPDSSVTADTERAWMSRMAVRYGGRYELEGGAEVLSLPADGVSERNEREALRKELDEARKQGEAYARELAQVYTQDAAAGGMPSTVPPPHPSQPAAERLAALSRFSAGVAAELRSILSPAARQLPARSGRSSQPQLGQVVGQSSPSNIALAENPEERWEVVRRALVRAQDFVGGLAHLGELDSEEAHTEVDLVETARSVVSALSGRADRSGVLLQVATRLEGISPASHERDARDPKESERAPVSERSRGEELPVRTAPRALSVLLRELVGQAIASSPRGASVIISITNDETDGARITVEDAGAPLPASARRSFVGLDIEPGTHGRATSVPLYVANEIAGWLGVSLELADAEAGGVRIIVTFPKATLAR</sequence>
<dbReference type="Gene3D" id="3.30.565.10">
    <property type="entry name" value="Histidine kinase-like ATPase, C-terminal domain"/>
    <property type="match status" value="1"/>
</dbReference>
<evidence type="ECO:0000256" key="6">
    <source>
        <dbReference type="SAM" id="Coils"/>
    </source>
</evidence>
<dbReference type="Pfam" id="PF02518">
    <property type="entry name" value="HATPase_c"/>
    <property type="match status" value="1"/>
</dbReference>
<keyword evidence="5" id="KW-0418">Kinase</keyword>
<name>A0ABZ2LFS9_9BACT</name>
<dbReference type="SUPFAM" id="SSF55874">
    <property type="entry name" value="ATPase domain of HSP90 chaperone/DNA topoisomerase II/histidine kinase"/>
    <property type="match status" value="1"/>
</dbReference>
<proteinExistence type="predicted"/>
<evidence type="ECO:0000256" key="4">
    <source>
        <dbReference type="ARBA" id="ARBA00022679"/>
    </source>
</evidence>
<reference evidence="9" key="1">
    <citation type="submission" date="2021-12" db="EMBL/GenBank/DDBJ databases">
        <title>Discovery of the Pendulisporaceae a myxobacterial family with distinct sporulation behavior and unique specialized metabolism.</title>
        <authorList>
            <person name="Garcia R."/>
            <person name="Popoff A."/>
            <person name="Bader C.D."/>
            <person name="Loehr J."/>
            <person name="Walesch S."/>
            <person name="Walt C."/>
            <person name="Boldt J."/>
            <person name="Bunk B."/>
            <person name="Haeckl F.J.F.P.J."/>
            <person name="Gunesch A.P."/>
            <person name="Birkelbach J."/>
            <person name="Nuebel U."/>
            <person name="Pietschmann T."/>
            <person name="Bach T."/>
            <person name="Mueller R."/>
        </authorList>
    </citation>
    <scope>NUCLEOTIDE SEQUENCE</scope>
    <source>
        <strain evidence="9">MSr11367</strain>
    </source>
</reference>
<keyword evidence="9" id="KW-0547">Nucleotide-binding</keyword>
<evidence type="ECO:0000256" key="1">
    <source>
        <dbReference type="ARBA" id="ARBA00000085"/>
    </source>
</evidence>
<evidence type="ECO:0000313" key="10">
    <source>
        <dbReference type="Proteomes" id="UP001374803"/>
    </source>
</evidence>
<evidence type="ECO:0000256" key="3">
    <source>
        <dbReference type="ARBA" id="ARBA00022553"/>
    </source>
</evidence>
<accession>A0ABZ2LFS9</accession>
<dbReference type="RefSeq" id="WP_394838310.1">
    <property type="nucleotide sequence ID" value="NZ_CP089929.1"/>
</dbReference>
<evidence type="ECO:0000256" key="7">
    <source>
        <dbReference type="SAM" id="MobiDB-lite"/>
    </source>
</evidence>
<dbReference type="EMBL" id="CP089983">
    <property type="protein sequence ID" value="WXB08641.1"/>
    <property type="molecule type" value="Genomic_DNA"/>
</dbReference>
<feature type="coiled-coil region" evidence="6">
    <location>
        <begin position="188"/>
        <end position="215"/>
    </location>
</feature>
<feature type="domain" description="Histidine kinase/HSP90-like ATPase" evidence="8">
    <location>
        <begin position="405"/>
        <end position="511"/>
    </location>
</feature>
<evidence type="ECO:0000313" key="9">
    <source>
        <dbReference type="EMBL" id="WXB08641.1"/>
    </source>
</evidence>
<keyword evidence="9" id="KW-0067">ATP-binding</keyword>
<comment type="catalytic activity">
    <reaction evidence="1">
        <text>ATP + protein L-histidine = ADP + protein N-phospho-L-histidine.</text>
        <dbReference type="EC" id="2.7.13.3"/>
    </reaction>
</comment>
<keyword evidence="3" id="KW-0597">Phosphoprotein</keyword>
<evidence type="ECO:0000256" key="5">
    <source>
        <dbReference type="ARBA" id="ARBA00022777"/>
    </source>
</evidence>
<feature type="region of interest" description="Disordered" evidence="7">
    <location>
        <begin position="371"/>
        <end position="400"/>
    </location>
</feature>
<keyword evidence="4" id="KW-0808">Transferase</keyword>
<protein>
    <recommendedName>
        <fullName evidence="2">histidine kinase</fullName>
        <ecNumber evidence="2">2.7.13.3</ecNumber>
    </recommendedName>
</protein>
<evidence type="ECO:0000259" key="8">
    <source>
        <dbReference type="Pfam" id="PF02518"/>
    </source>
</evidence>
<feature type="compositionally biased region" description="Basic and acidic residues" evidence="7">
    <location>
        <begin position="374"/>
        <end position="400"/>
    </location>
</feature>
<keyword evidence="10" id="KW-1185">Reference proteome</keyword>
<dbReference type="Proteomes" id="UP001374803">
    <property type="component" value="Chromosome"/>
</dbReference>
<feature type="compositionally biased region" description="Polar residues" evidence="7">
    <location>
        <begin position="276"/>
        <end position="292"/>
    </location>
</feature>
<dbReference type="InterPro" id="IPR003594">
    <property type="entry name" value="HATPase_dom"/>
</dbReference>
<dbReference type="PANTHER" id="PTHR45436:SF5">
    <property type="entry name" value="SENSOR HISTIDINE KINASE TRCS"/>
    <property type="match status" value="1"/>
</dbReference>
<keyword evidence="6" id="KW-0175">Coiled coil</keyword>
<organism evidence="9 10">
    <name type="scientific">Pendulispora rubella</name>
    <dbReference type="NCBI Taxonomy" id="2741070"/>
    <lineage>
        <taxon>Bacteria</taxon>
        <taxon>Pseudomonadati</taxon>
        <taxon>Myxococcota</taxon>
        <taxon>Myxococcia</taxon>
        <taxon>Myxococcales</taxon>
        <taxon>Sorangiineae</taxon>
        <taxon>Pendulisporaceae</taxon>
        <taxon>Pendulispora</taxon>
    </lineage>
</organism>
<dbReference type="PANTHER" id="PTHR45436">
    <property type="entry name" value="SENSOR HISTIDINE KINASE YKOH"/>
    <property type="match status" value="1"/>
</dbReference>
<dbReference type="InterPro" id="IPR036890">
    <property type="entry name" value="HATPase_C_sf"/>
</dbReference>
<gene>
    <name evidence="9" type="ORF">LVJ94_15515</name>
</gene>
<dbReference type="GO" id="GO:0005524">
    <property type="term" value="F:ATP binding"/>
    <property type="evidence" value="ECO:0007669"/>
    <property type="project" value="UniProtKB-KW"/>
</dbReference>
<evidence type="ECO:0000256" key="2">
    <source>
        <dbReference type="ARBA" id="ARBA00012438"/>
    </source>
</evidence>
<dbReference type="InterPro" id="IPR050428">
    <property type="entry name" value="TCS_sensor_his_kinase"/>
</dbReference>
<feature type="region of interest" description="Disordered" evidence="7">
    <location>
        <begin position="271"/>
        <end position="292"/>
    </location>
</feature>
<dbReference type="EC" id="2.7.13.3" evidence="2"/>